<evidence type="ECO:0000313" key="3">
    <source>
        <dbReference type="Proteomes" id="UP000094669"/>
    </source>
</evidence>
<dbReference type="Proteomes" id="UP000094669">
    <property type="component" value="Unassembled WGS sequence"/>
</dbReference>
<gene>
    <name evidence="2" type="ORF">BES34_015110</name>
</gene>
<sequence>MGRIIKNDLSMKEEVLKRKSDPNWPKSIASCVILRYQEESQSDKLRVFSGRRLLAAAAILLLGISIGWFSVNSFLPQEEEFIRETSWIWEGDFIPGSYISILESNF</sequence>
<reference evidence="2" key="1">
    <citation type="submission" date="2018-01" db="EMBL/GenBank/DDBJ databases">
        <title>Genomic characterization of Leptospira inadai serogroup Lyme isolated from captured rat in Brazil and comparative analysis with human reference strain.</title>
        <authorList>
            <person name="Moreno L.Z."/>
            <person name="Loureiro A.P."/>
            <person name="Miraglia F."/>
            <person name="Kremer F.S."/>
            <person name="Eslabao M.R."/>
            <person name="Dellagostin O.A."/>
            <person name="Lilenbaum W."/>
            <person name="Moreno A.M."/>
        </authorList>
    </citation>
    <scope>NUCLEOTIDE SEQUENCE [LARGE SCALE GENOMIC DNA]</scope>
    <source>
        <strain evidence="2">M34/99</strain>
    </source>
</reference>
<protein>
    <submittedName>
        <fullName evidence="2">Uncharacterized protein</fullName>
    </submittedName>
</protein>
<keyword evidence="1" id="KW-0472">Membrane</keyword>
<evidence type="ECO:0000256" key="1">
    <source>
        <dbReference type="SAM" id="Phobius"/>
    </source>
</evidence>
<dbReference type="RefSeq" id="WP_010417466.1">
    <property type="nucleotide sequence ID" value="NZ_MCRM02000017.1"/>
</dbReference>
<keyword evidence="1" id="KW-0812">Transmembrane</keyword>
<dbReference type="EMBL" id="MCRM02000017">
    <property type="protein sequence ID" value="PNV74177.1"/>
    <property type="molecule type" value="Genomic_DNA"/>
</dbReference>
<accession>A0ABX4YGH7</accession>
<proteinExistence type="predicted"/>
<keyword evidence="1" id="KW-1133">Transmembrane helix</keyword>
<comment type="caution">
    <text evidence="2">The sequence shown here is derived from an EMBL/GenBank/DDBJ whole genome shotgun (WGS) entry which is preliminary data.</text>
</comment>
<evidence type="ECO:0000313" key="2">
    <source>
        <dbReference type="EMBL" id="PNV74177.1"/>
    </source>
</evidence>
<organism evidence="2 3">
    <name type="scientific">Leptospira inadai serovar Lyme</name>
    <dbReference type="NCBI Taxonomy" id="293084"/>
    <lineage>
        <taxon>Bacteria</taxon>
        <taxon>Pseudomonadati</taxon>
        <taxon>Spirochaetota</taxon>
        <taxon>Spirochaetia</taxon>
        <taxon>Leptospirales</taxon>
        <taxon>Leptospiraceae</taxon>
        <taxon>Leptospira</taxon>
    </lineage>
</organism>
<name>A0ABX4YGH7_9LEPT</name>
<keyword evidence="3" id="KW-1185">Reference proteome</keyword>
<feature type="transmembrane region" description="Helical" evidence="1">
    <location>
        <begin position="53"/>
        <end position="71"/>
    </location>
</feature>